<dbReference type="FunFam" id="1.20.1280.290:FF:000001">
    <property type="entry name" value="Bidirectional sugar transporter SWEET"/>
    <property type="match status" value="1"/>
</dbReference>
<feature type="transmembrane region" description="Helical" evidence="10">
    <location>
        <begin position="65"/>
        <end position="89"/>
    </location>
</feature>
<dbReference type="AlphaFoldDB" id="A0A1D1YY47"/>
<keyword evidence="7" id="KW-0677">Repeat</keyword>
<dbReference type="PANTHER" id="PTHR10791">
    <property type="entry name" value="RAG1-ACTIVATING PROTEIN 1"/>
    <property type="match status" value="1"/>
</dbReference>
<comment type="subcellular location">
    <subcellularLocation>
        <location evidence="1">Cell membrane</location>
        <topology evidence="1">Multi-pass membrane protein</topology>
    </subcellularLocation>
</comment>
<dbReference type="EMBL" id="GDJX01008427">
    <property type="protein sequence ID" value="JAT59509.1"/>
    <property type="molecule type" value="Transcribed_RNA"/>
</dbReference>
<comment type="function">
    <text evidence="10">Mediates both low-affinity uptake and efflux of sugar across the membrane.</text>
</comment>
<evidence type="ECO:0000256" key="9">
    <source>
        <dbReference type="ARBA" id="ARBA00023136"/>
    </source>
</evidence>
<comment type="similarity">
    <text evidence="2 10">Belongs to the SWEET sugar transporter family.</text>
</comment>
<proteinExistence type="inferred from homology"/>
<keyword evidence="4" id="KW-1003">Cell membrane</keyword>
<keyword evidence="9 10" id="KW-0472">Membrane</keyword>
<evidence type="ECO:0000256" key="2">
    <source>
        <dbReference type="ARBA" id="ARBA00007809"/>
    </source>
</evidence>
<reference evidence="11" key="1">
    <citation type="submission" date="2015-07" db="EMBL/GenBank/DDBJ databases">
        <title>Transcriptome Assembly of Anthurium amnicola.</title>
        <authorList>
            <person name="Suzuki J."/>
        </authorList>
    </citation>
    <scope>NUCLEOTIDE SEQUENCE</scope>
</reference>
<evidence type="ECO:0000256" key="8">
    <source>
        <dbReference type="ARBA" id="ARBA00022989"/>
    </source>
</evidence>
<dbReference type="Gene3D" id="1.20.1280.290">
    <property type="match status" value="1"/>
</dbReference>
<dbReference type="GO" id="GO:0051119">
    <property type="term" value="F:sugar transmembrane transporter activity"/>
    <property type="evidence" value="ECO:0007669"/>
    <property type="project" value="InterPro"/>
</dbReference>
<evidence type="ECO:0000256" key="10">
    <source>
        <dbReference type="RuleBase" id="RU910715"/>
    </source>
</evidence>
<evidence type="ECO:0000256" key="4">
    <source>
        <dbReference type="ARBA" id="ARBA00022475"/>
    </source>
</evidence>
<protein>
    <recommendedName>
        <fullName evidence="10">Bidirectional sugar transporter SWEET</fullName>
    </recommendedName>
</protein>
<feature type="transmembrane region" description="Helical" evidence="10">
    <location>
        <begin position="125"/>
        <end position="147"/>
    </location>
</feature>
<dbReference type="InterPro" id="IPR004316">
    <property type="entry name" value="SWEET_rpt"/>
</dbReference>
<keyword evidence="6 10" id="KW-0812">Transmembrane</keyword>
<evidence type="ECO:0000256" key="5">
    <source>
        <dbReference type="ARBA" id="ARBA00022597"/>
    </source>
</evidence>
<keyword evidence="8 10" id="KW-1133">Transmembrane helix</keyword>
<dbReference type="PANTHER" id="PTHR10791:SF142">
    <property type="entry name" value="BIDIRECTIONAL SUGAR TRANSPORTER SWEET16"/>
    <property type="match status" value="1"/>
</dbReference>
<evidence type="ECO:0000313" key="11">
    <source>
        <dbReference type="EMBL" id="JAT59509.1"/>
    </source>
</evidence>
<name>A0A1D1YY47_9ARAE</name>
<feature type="transmembrane region" description="Helical" evidence="10">
    <location>
        <begin position="101"/>
        <end position="119"/>
    </location>
</feature>
<evidence type="ECO:0000256" key="3">
    <source>
        <dbReference type="ARBA" id="ARBA00022448"/>
    </source>
</evidence>
<feature type="transmembrane region" description="Helical" evidence="10">
    <location>
        <begin position="199"/>
        <end position="227"/>
    </location>
</feature>
<gene>
    <name evidence="11" type="primary">SWEET16_2</name>
    <name evidence="11" type="ORF">g.62158</name>
</gene>
<organism evidence="11">
    <name type="scientific">Anthurium amnicola</name>
    <dbReference type="NCBI Taxonomy" id="1678845"/>
    <lineage>
        <taxon>Eukaryota</taxon>
        <taxon>Viridiplantae</taxon>
        <taxon>Streptophyta</taxon>
        <taxon>Embryophyta</taxon>
        <taxon>Tracheophyta</taxon>
        <taxon>Spermatophyta</taxon>
        <taxon>Magnoliopsida</taxon>
        <taxon>Liliopsida</taxon>
        <taxon>Araceae</taxon>
        <taxon>Pothoideae</taxon>
        <taxon>Potheae</taxon>
        <taxon>Anthurium</taxon>
    </lineage>
</organism>
<keyword evidence="5 10" id="KW-0762">Sugar transport</keyword>
<dbReference type="Pfam" id="PF03083">
    <property type="entry name" value="MtN3_slv"/>
    <property type="match status" value="1"/>
</dbReference>
<evidence type="ECO:0000256" key="1">
    <source>
        <dbReference type="ARBA" id="ARBA00004651"/>
    </source>
</evidence>
<keyword evidence="3 10" id="KW-0813">Transport</keyword>
<evidence type="ECO:0000256" key="6">
    <source>
        <dbReference type="ARBA" id="ARBA00022692"/>
    </source>
</evidence>
<evidence type="ECO:0000256" key="7">
    <source>
        <dbReference type="ARBA" id="ARBA00022737"/>
    </source>
</evidence>
<sequence>MAKEAQGRRNEAGGVWVGSRGRSLISLAGKGAVSTQPSLLTHLPTPLEAPSAAFLPPTAMADPSFAVGVVGNVISILVFASPIGTFWRVFKKKSTENFKGLPYVITLLSTSLWTFYGLLKPGGLLVVTVNGTGSVLQAAYVTLFLMYAPKDVKVKTARLVALLNVGFLGAVILVTRLAIHGNMRLLVVGSMCSALTVGMYASAMAAMVPTAIGFVLGSLQLTLYAMYYRRQAPPPKGAAGGQAGEEEEGWSHIVRQLEMGEYGNGDAAAAAQQRHLNKGRSLPKLSVPHQQSLTKIARSVSLSPNELHSHCHQEPVDAKE</sequence>
<feature type="transmembrane region" description="Helical" evidence="10">
    <location>
        <begin position="159"/>
        <end position="179"/>
    </location>
</feature>
<dbReference type="GO" id="GO:0005886">
    <property type="term" value="C:plasma membrane"/>
    <property type="evidence" value="ECO:0007669"/>
    <property type="project" value="UniProtKB-SubCell"/>
</dbReference>
<comment type="caution">
    <text evidence="10">Lacks conserved residue(s) required for the propagation of feature annotation.</text>
</comment>
<accession>A0A1D1YY47</accession>
<dbReference type="InterPro" id="IPR047664">
    <property type="entry name" value="SWEET"/>
</dbReference>